<dbReference type="EMBL" id="KB456262">
    <property type="protein sequence ID" value="EMF14506.1"/>
    <property type="molecule type" value="Genomic_DNA"/>
</dbReference>
<evidence type="ECO:0000313" key="2">
    <source>
        <dbReference type="EMBL" id="EMF14506.1"/>
    </source>
</evidence>
<evidence type="ECO:0008006" key="4">
    <source>
        <dbReference type="Google" id="ProtNLM"/>
    </source>
</evidence>
<sequence length="80" mass="9202">MWHAGPMTSLLGLSFAEAATELQRARAHTHHAHIRTRAAGYIHLRAVRQSAGTAHEKDGTAMEHYYIILWMLRLYPYSWD</sequence>
<accession>M3C2M1</accession>
<reference evidence="2 3" key="1">
    <citation type="journal article" date="2012" name="PLoS Pathog.">
        <title>Diverse lifestyles and strategies of plant pathogenesis encoded in the genomes of eighteen Dothideomycetes fungi.</title>
        <authorList>
            <person name="Ohm R.A."/>
            <person name="Feau N."/>
            <person name="Henrissat B."/>
            <person name="Schoch C.L."/>
            <person name="Horwitz B.A."/>
            <person name="Barry K.W."/>
            <person name="Condon B.J."/>
            <person name="Copeland A.C."/>
            <person name="Dhillon B."/>
            <person name="Glaser F."/>
            <person name="Hesse C.N."/>
            <person name="Kosti I."/>
            <person name="LaButti K."/>
            <person name="Lindquist E.A."/>
            <person name="Lucas S."/>
            <person name="Salamov A.A."/>
            <person name="Bradshaw R.E."/>
            <person name="Ciuffetti L."/>
            <person name="Hamelin R.C."/>
            <person name="Kema G.H.J."/>
            <person name="Lawrence C."/>
            <person name="Scott J.A."/>
            <person name="Spatafora J.W."/>
            <person name="Turgeon B.G."/>
            <person name="de Wit P.J.G.M."/>
            <person name="Zhong S."/>
            <person name="Goodwin S.B."/>
            <person name="Grigoriev I.V."/>
        </authorList>
    </citation>
    <scope>NUCLEOTIDE SEQUENCE [LARGE SCALE GENOMIC DNA]</scope>
    <source>
        <strain evidence="2 3">SO2202</strain>
    </source>
</reference>
<feature type="signal peptide" evidence="1">
    <location>
        <begin position="1"/>
        <end position="18"/>
    </location>
</feature>
<keyword evidence="1" id="KW-0732">Signal</keyword>
<dbReference type="GeneID" id="27901907"/>
<gene>
    <name evidence="2" type="ORF">SEPMUDRAFT_148201</name>
</gene>
<keyword evidence="3" id="KW-1185">Reference proteome</keyword>
<evidence type="ECO:0000313" key="3">
    <source>
        <dbReference type="Proteomes" id="UP000016931"/>
    </source>
</evidence>
<protein>
    <recommendedName>
        <fullName evidence="4">Secreted protein</fullName>
    </recommendedName>
</protein>
<feature type="chain" id="PRO_5004031679" description="Secreted protein" evidence="1">
    <location>
        <begin position="19"/>
        <end position="80"/>
    </location>
</feature>
<dbReference type="RefSeq" id="XP_016762627.1">
    <property type="nucleotide sequence ID" value="XM_016904770.1"/>
</dbReference>
<proteinExistence type="predicted"/>
<dbReference type="HOGENOM" id="CLU_2591320_0_0_1"/>
<evidence type="ECO:0000256" key="1">
    <source>
        <dbReference type="SAM" id="SignalP"/>
    </source>
</evidence>
<dbReference type="Proteomes" id="UP000016931">
    <property type="component" value="Unassembled WGS sequence"/>
</dbReference>
<dbReference type="AlphaFoldDB" id="M3C2M1"/>
<organism evidence="2 3">
    <name type="scientific">Sphaerulina musiva (strain SO2202)</name>
    <name type="common">Poplar stem canker fungus</name>
    <name type="synonym">Septoria musiva</name>
    <dbReference type="NCBI Taxonomy" id="692275"/>
    <lineage>
        <taxon>Eukaryota</taxon>
        <taxon>Fungi</taxon>
        <taxon>Dikarya</taxon>
        <taxon>Ascomycota</taxon>
        <taxon>Pezizomycotina</taxon>
        <taxon>Dothideomycetes</taxon>
        <taxon>Dothideomycetidae</taxon>
        <taxon>Mycosphaerellales</taxon>
        <taxon>Mycosphaerellaceae</taxon>
        <taxon>Sphaerulina</taxon>
    </lineage>
</organism>
<name>M3C2M1_SPHMS</name>